<name>W1P3G0_AMBTC</name>
<dbReference type="EMBL" id="KI394767">
    <property type="protein sequence ID" value="ERN01500.1"/>
    <property type="molecule type" value="Genomic_DNA"/>
</dbReference>
<dbReference type="HOGENOM" id="CLU_1995665_0_0_1"/>
<dbReference type="Gramene" id="ERN01500">
    <property type="protein sequence ID" value="ERN01500"/>
    <property type="gene ID" value="AMTR_s00002p00270290"/>
</dbReference>
<accession>W1P3G0</accession>
<dbReference type="Proteomes" id="UP000017836">
    <property type="component" value="Unassembled WGS sequence"/>
</dbReference>
<evidence type="ECO:0000313" key="1">
    <source>
        <dbReference type="EMBL" id="ERN01500.1"/>
    </source>
</evidence>
<dbReference type="AlphaFoldDB" id="W1P3G0"/>
<organism evidence="1 2">
    <name type="scientific">Amborella trichopoda</name>
    <dbReference type="NCBI Taxonomy" id="13333"/>
    <lineage>
        <taxon>Eukaryota</taxon>
        <taxon>Viridiplantae</taxon>
        <taxon>Streptophyta</taxon>
        <taxon>Embryophyta</taxon>
        <taxon>Tracheophyta</taxon>
        <taxon>Spermatophyta</taxon>
        <taxon>Magnoliopsida</taxon>
        <taxon>Amborellales</taxon>
        <taxon>Amborellaceae</taxon>
        <taxon>Amborella</taxon>
    </lineage>
</organism>
<evidence type="ECO:0000313" key="2">
    <source>
        <dbReference type="Proteomes" id="UP000017836"/>
    </source>
</evidence>
<reference evidence="2" key="1">
    <citation type="journal article" date="2013" name="Science">
        <title>The Amborella genome and the evolution of flowering plants.</title>
        <authorList>
            <consortium name="Amborella Genome Project"/>
        </authorList>
    </citation>
    <scope>NUCLEOTIDE SEQUENCE [LARGE SCALE GENOMIC DNA]</scope>
</reference>
<sequence length="125" mass="14427">MGTNSYVNSVESWGSISMLTRFLPQLVGIMGIDFHVDSIPMSTRWNHVESTWVRVLYQLGGIMGIDSRVDSILMSTRWNHETDFYVAGRIMGTNFRVDSSMSFTTRLFFNPSLKPCRNFFKKTNR</sequence>
<proteinExistence type="predicted"/>
<protein>
    <submittedName>
        <fullName evidence="1">Uncharacterized protein</fullName>
    </submittedName>
</protein>
<keyword evidence="2" id="KW-1185">Reference proteome</keyword>
<gene>
    <name evidence="1" type="ORF">AMTR_s00002p00270290</name>
</gene>